<protein>
    <submittedName>
        <fullName evidence="2">Uncharacterized protein</fullName>
    </submittedName>
</protein>
<evidence type="ECO:0000313" key="2">
    <source>
        <dbReference type="EMBL" id="CAF3839549.1"/>
    </source>
</evidence>
<dbReference type="Proteomes" id="UP000663836">
    <property type="component" value="Unassembled WGS sequence"/>
</dbReference>
<evidence type="ECO:0000256" key="1">
    <source>
        <dbReference type="SAM" id="MobiDB-lite"/>
    </source>
</evidence>
<gene>
    <name evidence="2" type="ORF">JBS370_LOCUS17563</name>
</gene>
<comment type="caution">
    <text evidence="2">The sequence shown here is derived from an EMBL/GenBank/DDBJ whole genome shotgun (WGS) entry which is preliminary data.</text>
</comment>
<reference evidence="2" key="1">
    <citation type="submission" date="2021-02" db="EMBL/GenBank/DDBJ databases">
        <authorList>
            <person name="Nowell W R."/>
        </authorList>
    </citation>
    <scope>NUCLEOTIDE SEQUENCE</scope>
</reference>
<feature type="compositionally biased region" description="Basic residues" evidence="1">
    <location>
        <begin position="126"/>
        <end position="150"/>
    </location>
</feature>
<organism evidence="2 3">
    <name type="scientific">Rotaria sordida</name>
    <dbReference type="NCBI Taxonomy" id="392033"/>
    <lineage>
        <taxon>Eukaryota</taxon>
        <taxon>Metazoa</taxon>
        <taxon>Spiralia</taxon>
        <taxon>Gnathifera</taxon>
        <taxon>Rotifera</taxon>
        <taxon>Eurotatoria</taxon>
        <taxon>Bdelloidea</taxon>
        <taxon>Philodinida</taxon>
        <taxon>Philodinidae</taxon>
        <taxon>Rotaria</taxon>
    </lineage>
</organism>
<dbReference type="EMBL" id="CAJOBD010001898">
    <property type="protein sequence ID" value="CAF3839549.1"/>
    <property type="molecule type" value="Genomic_DNA"/>
</dbReference>
<name>A0A819DUT7_9BILA</name>
<accession>A0A819DUT7</accession>
<dbReference type="AlphaFoldDB" id="A0A819DUT7"/>
<proteinExistence type="predicted"/>
<evidence type="ECO:0000313" key="3">
    <source>
        <dbReference type="Proteomes" id="UP000663836"/>
    </source>
</evidence>
<sequence length="543" mass="63171">MMNNICHSSSPIDFNIEKPLLMDHQSSITENDSVQQFLQKDEKKPCSSYLKLSADENQNFGLSNFQDPLFYEQPLDFHYNRTIPTITTSEYETGDQIRLANDMKFSKNQKQISVSSYQHEIDKSRSNYRQHSKSKKNKNQIRKMKEKKKKTSIESLNKRKHKNKKINRNHLQQFQRQPKSRQQLFLKHHHKQQELFLNKKKRLLKQRVALKKESILKMNKNKSLRSTQHRRRFNITNNRINSNISSNRSLTSGLKKIHSISQSKTKIIRNQHLSQSNKNRTSSISQLIDNPKTQIISNQIKSQANLSTLNPVLQSNGQQMIKITNKDQIQTPKNTLSSPCVHSTQSSKTCINIERNKKLSKTKFLRSKSNLRKLPTSKSKQIKKRNRTGAKLNICSPINTKISKNIRHYRKCRSTKHKTKFPRCKPKTLIRLAPINENDKNMMKSIEINKDNIQMKMKSSLFPLKNSLNDKVSSTSTIMPLTKNNAQLTSKNNNRRGLTIKRQRSDSTSMTLERTLIRSTGTGMILRPKTIIINSINSTKRTK</sequence>
<feature type="region of interest" description="Disordered" evidence="1">
    <location>
        <begin position="110"/>
        <end position="164"/>
    </location>
</feature>